<sequence length="171" mass="18055">MRMHGLPNAGRKEYDGETMARLIGCGVLALTFASTGWAAEHYVEVWNPPEARQPAAHAPEARTPATHTGADARAGKSAEKHANATPKAAAKPHKRRVVQAVKADSHRPPAAEAPAAPRPVAQPAPGRLTVMQPAAPDAPHALSYSNIPRQYTPDGNVLQVGTHGRAAEVTR</sequence>
<proteinExistence type="predicted"/>
<dbReference type="EMBL" id="AP018358">
    <property type="protein sequence ID" value="BBA43608.1"/>
    <property type="molecule type" value="Genomic_DNA"/>
</dbReference>
<reference evidence="2" key="2">
    <citation type="journal article" date="2017" name="Genome Announc.">
        <title>High-Quality Draft Genome Sequence of Burkholderia contaminans CH-1, a Gram-Negative Bacterium That Metabolizes 2-Azahypoxanthine, a Plant Growth-Regulating Compound.</title>
        <authorList>
            <person name="Choi J.-H."/>
            <person name="Sugiura H."/>
            <person name="Moriuchi R."/>
            <person name="Kawagishi H."/>
            <person name="Dohra H."/>
        </authorList>
    </citation>
    <scope>NUCLEOTIDE SEQUENCE</scope>
    <source>
        <strain evidence="2">CH-1</strain>
    </source>
</reference>
<dbReference type="AlphaFoldDB" id="A0A250LGB3"/>
<gene>
    <name evidence="2" type="ORF">BCCH1_61080</name>
</gene>
<accession>A0A250LGB3</accession>
<reference evidence="2" key="1">
    <citation type="journal article" date="2016" name="Biosci. Biotechnol. Biochem.">
        <title>Bioconversion of AHX to AOH by resting cells of Burkholderia contaminans CH-1.</title>
        <authorList>
            <person name="Choi J.H."/>
            <person name="Kikuchi A."/>
            <person name="Pumkaeo P."/>
            <person name="Hirai H."/>
            <person name="Tokuyama S."/>
            <person name="Kawagishi H."/>
        </authorList>
    </citation>
    <scope>NUCLEOTIDE SEQUENCE</scope>
    <source>
        <strain evidence="2">CH-1</strain>
    </source>
</reference>
<protein>
    <submittedName>
        <fullName evidence="2">Uncharacterized protein</fullName>
    </submittedName>
</protein>
<feature type="compositionally biased region" description="Basic and acidic residues" evidence="1">
    <location>
        <begin position="73"/>
        <end position="82"/>
    </location>
</feature>
<organism evidence="2">
    <name type="scientific">Burkholderia contaminans</name>
    <dbReference type="NCBI Taxonomy" id="488447"/>
    <lineage>
        <taxon>Bacteria</taxon>
        <taxon>Pseudomonadati</taxon>
        <taxon>Pseudomonadota</taxon>
        <taxon>Betaproteobacteria</taxon>
        <taxon>Burkholderiales</taxon>
        <taxon>Burkholderiaceae</taxon>
        <taxon>Burkholderia</taxon>
        <taxon>Burkholderia cepacia complex</taxon>
    </lineage>
</organism>
<name>A0A250LGB3_9BURK</name>
<feature type="region of interest" description="Disordered" evidence="1">
    <location>
        <begin position="52"/>
        <end position="132"/>
    </location>
</feature>
<evidence type="ECO:0000256" key="1">
    <source>
        <dbReference type="SAM" id="MobiDB-lite"/>
    </source>
</evidence>
<evidence type="ECO:0000313" key="2">
    <source>
        <dbReference type="EMBL" id="BBA43608.1"/>
    </source>
</evidence>